<reference evidence="2 3" key="1">
    <citation type="submission" date="2018-07" db="EMBL/GenBank/DDBJ databases">
        <title>Halioglobus sp. genome submission.</title>
        <authorList>
            <person name="Ye M.-Q."/>
            <person name="Du Z.-J."/>
        </authorList>
    </citation>
    <scope>NUCLEOTIDE SEQUENCE [LARGE SCALE GENOMIC DNA]</scope>
    <source>
        <strain evidence="2 3">U0301</strain>
    </source>
</reference>
<dbReference type="PIRSF" id="PIRSF028069">
    <property type="entry name" value="UCP028069"/>
    <property type="match status" value="1"/>
</dbReference>
<protein>
    <submittedName>
        <fullName evidence="2">DUF3450 family protein</fullName>
    </submittedName>
</protein>
<feature type="coiled-coil region" evidence="1">
    <location>
        <begin position="43"/>
        <end position="77"/>
    </location>
</feature>
<comment type="caution">
    <text evidence="2">The sequence shown here is derived from an EMBL/GenBank/DDBJ whole genome shotgun (WGS) entry which is preliminary data.</text>
</comment>
<sequence length="265" mass="29932">MTHLMAANTTLLFLISLLLFALPTLPARGQGAGEQLGQSLEVVADTNRSAASSQQKIDALSRETRILLEEYRSLKESSEYQQAYTRELEHLQASQDARIESLNRQIAQARITRQRILPLMRSMADALEEFVVLDLPFHQQERLAGVLQLRQRLDNPELSVAARLRLLLEAYQIEQHYGTTLEAWRGPLDVDGGTLSVEYLRLGRTALYYQSLDRKSSAYWDIIKRDWQALPAEHNRSLAQAMRVARKQTAPQLLALPLPAGGTES</sequence>
<evidence type="ECO:0000256" key="1">
    <source>
        <dbReference type="SAM" id="Coils"/>
    </source>
</evidence>
<dbReference type="EMBL" id="QRAN01000004">
    <property type="protein sequence ID" value="RLQ22845.1"/>
    <property type="molecule type" value="Genomic_DNA"/>
</dbReference>
<dbReference type="Proteomes" id="UP000265509">
    <property type="component" value="Unassembled WGS sequence"/>
</dbReference>
<gene>
    <name evidence="2" type="ORF">DWB85_05210</name>
</gene>
<proteinExistence type="predicted"/>
<keyword evidence="3" id="KW-1185">Reference proteome</keyword>
<dbReference type="AlphaFoldDB" id="A0A3L7E1S9"/>
<dbReference type="OrthoDB" id="5880116at2"/>
<evidence type="ECO:0000313" key="2">
    <source>
        <dbReference type="EMBL" id="RLQ22845.1"/>
    </source>
</evidence>
<evidence type="ECO:0000313" key="3">
    <source>
        <dbReference type="Proteomes" id="UP000265509"/>
    </source>
</evidence>
<accession>A0A3L7E1S9</accession>
<dbReference type="Pfam" id="PF11932">
    <property type="entry name" value="DUF3450"/>
    <property type="match status" value="1"/>
</dbReference>
<name>A0A3L7E1S9_9GAMM</name>
<organism evidence="2 3">
    <name type="scientific">Seongchinamella sediminis</name>
    <dbReference type="NCBI Taxonomy" id="2283635"/>
    <lineage>
        <taxon>Bacteria</taxon>
        <taxon>Pseudomonadati</taxon>
        <taxon>Pseudomonadota</taxon>
        <taxon>Gammaproteobacteria</taxon>
        <taxon>Cellvibrionales</taxon>
        <taxon>Halieaceae</taxon>
        <taxon>Seongchinamella</taxon>
    </lineage>
</organism>
<keyword evidence="1" id="KW-0175">Coiled coil</keyword>
<dbReference type="InterPro" id="IPR016866">
    <property type="entry name" value="UCP028069"/>
</dbReference>